<evidence type="ECO:0000313" key="4">
    <source>
        <dbReference type="Proteomes" id="UP001629214"/>
    </source>
</evidence>
<dbReference type="EMBL" id="JAQQFR010000011">
    <property type="protein sequence ID" value="MFL9880180.1"/>
    <property type="molecule type" value="Genomic_DNA"/>
</dbReference>
<feature type="compositionally biased region" description="Polar residues" evidence="1">
    <location>
        <begin position="1"/>
        <end position="23"/>
    </location>
</feature>
<name>A0ABW8ZBJ6_9BURK</name>
<feature type="compositionally biased region" description="Low complexity" evidence="1">
    <location>
        <begin position="24"/>
        <end position="45"/>
    </location>
</feature>
<feature type="compositionally biased region" description="Low complexity" evidence="1">
    <location>
        <begin position="214"/>
        <end position="236"/>
    </location>
</feature>
<gene>
    <name evidence="3" type="ORF">PQR63_17400</name>
</gene>
<dbReference type="Proteomes" id="UP001629214">
    <property type="component" value="Unassembled WGS sequence"/>
</dbReference>
<evidence type="ECO:0000259" key="2">
    <source>
        <dbReference type="Pfam" id="PF18433"/>
    </source>
</evidence>
<comment type="caution">
    <text evidence="3">The sequence shown here is derived from an EMBL/GenBank/DDBJ whole genome shotgun (WGS) entry which is preliminary data.</text>
</comment>
<protein>
    <submittedName>
        <fullName evidence="3">DUF5610 domain-containing protein</fullName>
    </submittedName>
</protein>
<accession>A0ABW8ZBJ6</accession>
<sequence>MAISTTDINTLSTTPKTNNLPANTATDASDTATGTGATTGADGATQTKLTPEIAKQQLNASILQASLEVSISSQNDPLALVYKSAIENLNDILKPQLGENAIQNAASQDNSPEATAGRILSFIKSTFQMFSLNNSKSADGTDATNSPDTGTDNNAAFDNFMSLIQKGVDQGFSEARGILSGLNVLNGDIASNIDKTYEILKKGIADFVASIKNPTTDDGSTPATGDGSSSTTTTVSVSVSVTASRTEIINY</sequence>
<organism evidence="3 4">
    <name type="scientific">Herbaspirillum rhizosphaerae</name>
    <dbReference type="NCBI Taxonomy" id="346179"/>
    <lineage>
        <taxon>Bacteria</taxon>
        <taxon>Pseudomonadati</taxon>
        <taxon>Pseudomonadota</taxon>
        <taxon>Betaproteobacteria</taxon>
        <taxon>Burkholderiales</taxon>
        <taxon>Oxalobacteraceae</taxon>
        <taxon>Herbaspirillum</taxon>
    </lineage>
</organism>
<feature type="domain" description="DUF5610" evidence="2">
    <location>
        <begin position="75"/>
        <end position="207"/>
    </location>
</feature>
<evidence type="ECO:0000256" key="1">
    <source>
        <dbReference type="SAM" id="MobiDB-lite"/>
    </source>
</evidence>
<proteinExistence type="predicted"/>
<feature type="region of interest" description="Disordered" evidence="1">
    <location>
        <begin position="213"/>
        <end position="236"/>
    </location>
</feature>
<keyword evidence="4" id="KW-1185">Reference proteome</keyword>
<dbReference type="RefSeq" id="WP_408169244.1">
    <property type="nucleotide sequence ID" value="NZ_JAQQFR010000011.1"/>
</dbReference>
<evidence type="ECO:0000313" key="3">
    <source>
        <dbReference type="EMBL" id="MFL9880180.1"/>
    </source>
</evidence>
<dbReference type="Gene3D" id="1.10.132.90">
    <property type="match status" value="1"/>
</dbReference>
<reference evidence="3 4" key="1">
    <citation type="journal article" date="2024" name="Chem. Sci.">
        <title>Discovery of megapolipeptins by genome mining of a Burkholderiales bacteria collection.</title>
        <authorList>
            <person name="Paulo B.S."/>
            <person name="Recchia M.J.J."/>
            <person name="Lee S."/>
            <person name="Fergusson C.H."/>
            <person name="Romanowski S.B."/>
            <person name="Hernandez A."/>
            <person name="Krull N."/>
            <person name="Liu D.Y."/>
            <person name="Cavanagh H."/>
            <person name="Bos A."/>
            <person name="Gray C.A."/>
            <person name="Murphy B.T."/>
            <person name="Linington R.G."/>
            <person name="Eustaquio A.S."/>
        </authorList>
    </citation>
    <scope>NUCLEOTIDE SEQUENCE [LARGE SCALE GENOMIC DNA]</scope>
    <source>
        <strain evidence="3 4">RL21-008-BIB-B</strain>
    </source>
</reference>
<feature type="region of interest" description="Disordered" evidence="1">
    <location>
        <begin position="1"/>
        <end position="45"/>
    </location>
</feature>
<dbReference type="Pfam" id="PF18433">
    <property type="entry name" value="DUF5610"/>
    <property type="match status" value="1"/>
</dbReference>
<dbReference type="InterPro" id="IPR041651">
    <property type="entry name" value="DUF5610"/>
</dbReference>